<evidence type="ECO:0000256" key="5">
    <source>
        <dbReference type="PIRSR" id="PIRSR600246-1"/>
    </source>
</evidence>
<reference evidence="8 9" key="2">
    <citation type="journal article" date="2014" name="FEMS Microbiol. Lett.">
        <title>Draft genomic DNA sequence of the facultatively methylotrophic bacterium Acidomonas methanolica type strain MB58.</title>
        <authorList>
            <person name="Higashiura N."/>
            <person name="Hadano H."/>
            <person name="Hirakawa H."/>
            <person name="Matsutani M."/>
            <person name="Takabe S."/>
            <person name="Matsushita K."/>
            <person name="Azuma Y."/>
        </authorList>
    </citation>
    <scope>NUCLEOTIDE SEQUENCE [LARGE SCALE GENOMIC DNA]</scope>
    <source>
        <strain evidence="8 9">MB58</strain>
    </source>
</reference>
<feature type="site" description="Cleavage; by autolysis" evidence="7">
    <location>
        <begin position="247"/>
        <end position="248"/>
    </location>
</feature>
<feature type="binding site" evidence="6">
    <location>
        <begin position="276"/>
        <end position="279"/>
    </location>
    <ligand>
        <name>substrate</name>
    </ligand>
</feature>
<protein>
    <recommendedName>
        <fullName evidence="4">Isoaspartyl peptidase</fullName>
    </recommendedName>
</protein>
<comment type="caution">
    <text evidence="8">The sequence shown here is derived from an EMBL/GenBank/DDBJ whole genome shotgun (WGS) entry which is preliminary data.</text>
</comment>
<dbReference type="GO" id="GO:0006508">
    <property type="term" value="P:proteolysis"/>
    <property type="evidence" value="ECO:0007669"/>
    <property type="project" value="UniProtKB-KW"/>
</dbReference>
<keyword evidence="9" id="KW-1185">Reference proteome</keyword>
<dbReference type="PANTHER" id="PTHR10188:SF6">
    <property type="entry name" value="N(4)-(BETA-N-ACETYLGLUCOSAMINYL)-L-ASPARAGINASE"/>
    <property type="match status" value="1"/>
</dbReference>
<dbReference type="AlphaFoldDB" id="A0A023D2G6"/>
<reference evidence="9" key="1">
    <citation type="journal article" date="2014" name="FEMS Microbiol. Lett.">
        <title>Draft Genomic DNA Sequence of the Facultatively Methylotrophic Bacterium Acidomonas methanolica type strain MB58.</title>
        <authorList>
            <person name="Higashiura N."/>
            <person name="Hadano H."/>
            <person name="Hirakawa H."/>
            <person name="Matsutani M."/>
            <person name="Takabe S."/>
            <person name="Matsushita K."/>
            <person name="Azuma Y."/>
        </authorList>
    </citation>
    <scope>NUCLEOTIDE SEQUENCE [LARGE SCALE GENOMIC DNA]</scope>
    <source>
        <strain evidence="9">MB58</strain>
    </source>
</reference>
<dbReference type="Gene3D" id="3.60.20.30">
    <property type="entry name" value="(Glycosyl)asparaginase"/>
    <property type="match status" value="1"/>
</dbReference>
<dbReference type="CDD" id="cd04701">
    <property type="entry name" value="Asparaginase_2"/>
    <property type="match status" value="1"/>
</dbReference>
<dbReference type="FunFam" id="3.60.20.30:FF:000001">
    <property type="entry name" value="Isoaspartyl peptidase/L-asparaginase"/>
    <property type="match status" value="1"/>
</dbReference>
<dbReference type="Proteomes" id="UP000019760">
    <property type="component" value="Unassembled WGS sequence"/>
</dbReference>
<evidence type="ECO:0000313" key="8">
    <source>
        <dbReference type="EMBL" id="GAJ27960.1"/>
    </source>
</evidence>
<accession>A0A023D2G6</accession>
<keyword evidence="3" id="KW-0068">Autocatalytic cleavage</keyword>
<dbReference type="EMBL" id="BAND01000011">
    <property type="protein sequence ID" value="GAJ27960.1"/>
    <property type="molecule type" value="Genomic_DNA"/>
</dbReference>
<sequence>MIHAGARVSRQTLKPNHKSFLVLFSKKNAAARDRPASFSYRFISNTDHLMHPARHLLLAALATVSVITPARADTVPVLVIHGGAGVIASSLTPEKRQAVEAALSRALHDGYAALQAGRPAQDAVTAAITVLEDDPHFNAGRGAVFTHDGRNEMDAAIMDGATLRAGAVAGVHHIKNPILLAEAVMEHSPHVLLVGDGAEAFARTQGFTMMPEAYFRTDERWTQLQKALADDRAGGKHAVLPLDRHFGTVGAVALDRQGHLAAGTSTGGLTDKLYGRVGDSPLIGAGTYADGNCAFSGTGWGEFYIRTVAAHAVCVRVGLLHQPLSDAAEEVVNREIPALGGNGGAIAVDATGHIAMPFNTDGMYRAWVGQDGVPHVAIFR</sequence>
<evidence type="ECO:0000256" key="2">
    <source>
        <dbReference type="ARBA" id="ARBA00022801"/>
    </source>
</evidence>
<dbReference type="GO" id="GO:0016811">
    <property type="term" value="F:hydrolase activity, acting on carbon-nitrogen (but not peptide) bonds, in linear amides"/>
    <property type="evidence" value="ECO:0007669"/>
    <property type="project" value="UniProtKB-ARBA"/>
</dbReference>
<organism evidence="8 9">
    <name type="scientific">Acidomonas methanolica NBRC 104435</name>
    <dbReference type="NCBI Taxonomy" id="1231351"/>
    <lineage>
        <taxon>Bacteria</taxon>
        <taxon>Pseudomonadati</taxon>
        <taxon>Pseudomonadota</taxon>
        <taxon>Alphaproteobacteria</taxon>
        <taxon>Acetobacterales</taxon>
        <taxon>Acetobacteraceae</taxon>
        <taxon>Acidomonas</taxon>
    </lineage>
</organism>
<evidence type="ECO:0000313" key="9">
    <source>
        <dbReference type="Proteomes" id="UP000019760"/>
    </source>
</evidence>
<evidence type="ECO:0000256" key="3">
    <source>
        <dbReference type="ARBA" id="ARBA00022813"/>
    </source>
</evidence>
<feature type="binding site" evidence="6">
    <location>
        <begin position="298"/>
        <end position="301"/>
    </location>
    <ligand>
        <name>substrate</name>
    </ligand>
</feature>
<dbReference type="GO" id="GO:0008233">
    <property type="term" value="F:peptidase activity"/>
    <property type="evidence" value="ECO:0007669"/>
    <property type="project" value="UniProtKB-KW"/>
</dbReference>
<name>A0A023D2G6_ACIMT</name>
<dbReference type="InterPro" id="IPR000246">
    <property type="entry name" value="Peptidase_T2"/>
</dbReference>
<gene>
    <name evidence="8" type="ORF">Amme_011_060</name>
</gene>
<evidence type="ECO:0000256" key="1">
    <source>
        <dbReference type="ARBA" id="ARBA00022670"/>
    </source>
</evidence>
<dbReference type="Pfam" id="PF01112">
    <property type="entry name" value="Asparaginase_2"/>
    <property type="match status" value="1"/>
</dbReference>
<keyword evidence="1" id="KW-0645">Protease</keyword>
<dbReference type="SUPFAM" id="SSF56235">
    <property type="entry name" value="N-terminal nucleophile aminohydrolases (Ntn hydrolases)"/>
    <property type="match status" value="1"/>
</dbReference>
<evidence type="ECO:0000256" key="6">
    <source>
        <dbReference type="PIRSR" id="PIRSR600246-2"/>
    </source>
</evidence>
<feature type="active site" description="Nucleophile" evidence="5">
    <location>
        <position position="248"/>
    </location>
</feature>
<keyword evidence="2" id="KW-0378">Hydrolase</keyword>
<dbReference type="PANTHER" id="PTHR10188">
    <property type="entry name" value="L-ASPARAGINASE"/>
    <property type="match status" value="1"/>
</dbReference>
<evidence type="ECO:0000256" key="4">
    <source>
        <dbReference type="ARBA" id="ARBA00069124"/>
    </source>
</evidence>
<dbReference type="InterPro" id="IPR029055">
    <property type="entry name" value="Ntn_hydrolases_N"/>
</dbReference>
<evidence type="ECO:0000256" key="7">
    <source>
        <dbReference type="PIRSR" id="PIRSR600246-3"/>
    </source>
</evidence>
<proteinExistence type="predicted"/>